<keyword evidence="4" id="KW-1185">Reference proteome</keyword>
<evidence type="ECO:0000313" key="1">
    <source>
        <dbReference type="EMBL" id="KAH3750647.1"/>
    </source>
</evidence>
<proteinExistence type="predicted"/>
<evidence type="ECO:0000313" key="3">
    <source>
        <dbReference type="EMBL" id="KAH3895326.1"/>
    </source>
</evidence>
<evidence type="ECO:0000313" key="2">
    <source>
        <dbReference type="EMBL" id="KAH3856383.1"/>
    </source>
</evidence>
<reference evidence="1" key="2">
    <citation type="submission" date="2020-11" db="EMBL/GenBank/DDBJ databases">
        <authorList>
            <person name="McCartney M.A."/>
            <person name="Auch B."/>
            <person name="Kono T."/>
            <person name="Mallez S."/>
            <person name="Becker A."/>
            <person name="Gohl D.M."/>
            <person name="Silverstein K.A.T."/>
            <person name="Koren S."/>
            <person name="Bechman K.B."/>
            <person name="Herman A."/>
            <person name="Abrahante J.E."/>
            <person name="Garbe J."/>
        </authorList>
    </citation>
    <scope>NUCLEOTIDE SEQUENCE</scope>
    <source>
        <strain evidence="1">Duluth1</strain>
        <tissue evidence="1">Whole animal</tissue>
    </source>
</reference>
<accession>A0A9D4DJ75</accession>
<sequence>MIYKSFLGQKAEACTSRPEKVTITEDLLGDFSEEAEPNARGRWAGLMRVG</sequence>
<dbReference type="AlphaFoldDB" id="A0A9D4DJ75"/>
<dbReference type="EMBL" id="JAIWYP010000003">
    <property type="protein sequence ID" value="KAH3856383.1"/>
    <property type="molecule type" value="Genomic_DNA"/>
</dbReference>
<comment type="caution">
    <text evidence="1">The sequence shown here is derived from an EMBL/GenBank/DDBJ whole genome shotgun (WGS) entry which is preliminary data.</text>
</comment>
<dbReference type="Proteomes" id="UP000828390">
    <property type="component" value="Unassembled WGS sequence"/>
</dbReference>
<gene>
    <name evidence="3" type="ORF">DPMN_019488</name>
    <name evidence="2" type="ORF">DPMN_098970</name>
    <name evidence="1" type="ORF">DPMN_185175</name>
</gene>
<protein>
    <submittedName>
        <fullName evidence="1">Uncharacterized protein</fullName>
    </submittedName>
</protein>
<name>A0A9D4DJ75_DREPO</name>
<evidence type="ECO:0000313" key="4">
    <source>
        <dbReference type="Proteomes" id="UP000828390"/>
    </source>
</evidence>
<organism evidence="1 4">
    <name type="scientific">Dreissena polymorpha</name>
    <name type="common">Zebra mussel</name>
    <name type="synonym">Mytilus polymorpha</name>
    <dbReference type="NCBI Taxonomy" id="45954"/>
    <lineage>
        <taxon>Eukaryota</taxon>
        <taxon>Metazoa</taxon>
        <taxon>Spiralia</taxon>
        <taxon>Lophotrochozoa</taxon>
        <taxon>Mollusca</taxon>
        <taxon>Bivalvia</taxon>
        <taxon>Autobranchia</taxon>
        <taxon>Heteroconchia</taxon>
        <taxon>Euheterodonta</taxon>
        <taxon>Imparidentia</taxon>
        <taxon>Neoheterodontei</taxon>
        <taxon>Myida</taxon>
        <taxon>Dreissenoidea</taxon>
        <taxon>Dreissenidae</taxon>
        <taxon>Dreissena</taxon>
    </lineage>
</organism>
<dbReference type="EMBL" id="JAIWYP010000010">
    <property type="protein sequence ID" value="KAH3750647.1"/>
    <property type="molecule type" value="Genomic_DNA"/>
</dbReference>
<reference evidence="1" key="1">
    <citation type="journal article" date="2019" name="bioRxiv">
        <title>The Genome of the Zebra Mussel, Dreissena polymorpha: A Resource for Invasive Species Research.</title>
        <authorList>
            <person name="McCartney M.A."/>
            <person name="Auch B."/>
            <person name="Kono T."/>
            <person name="Mallez S."/>
            <person name="Zhang Y."/>
            <person name="Obille A."/>
            <person name="Becker A."/>
            <person name="Abrahante J.E."/>
            <person name="Garbe J."/>
            <person name="Badalamenti J.P."/>
            <person name="Herman A."/>
            <person name="Mangelson H."/>
            <person name="Liachko I."/>
            <person name="Sullivan S."/>
            <person name="Sone E.D."/>
            <person name="Koren S."/>
            <person name="Silverstein K.A.T."/>
            <person name="Beckman K.B."/>
            <person name="Gohl D.M."/>
        </authorList>
    </citation>
    <scope>NUCLEOTIDE SEQUENCE</scope>
    <source>
        <strain evidence="1">Duluth1</strain>
        <tissue evidence="1">Whole animal</tissue>
    </source>
</reference>
<dbReference type="EMBL" id="JAIWYP010000001">
    <property type="protein sequence ID" value="KAH3895326.1"/>
    <property type="molecule type" value="Genomic_DNA"/>
</dbReference>